<dbReference type="RefSeq" id="WP_189487426.1">
    <property type="nucleotide sequence ID" value="NZ_BMZO01000001.1"/>
</dbReference>
<dbReference type="Gene3D" id="2.40.160.60">
    <property type="entry name" value="Outer membrane protein transport protein (OMPP1/FadL/TodX)"/>
    <property type="match status" value="1"/>
</dbReference>
<keyword evidence="5 8" id="KW-0732">Signal</keyword>
<organism evidence="9 10">
    <name type="scientific">Limoniibacter endophyticus</name>
    <dbReference type="NCBI Taxonomy" id="1565040"/>
    <lineage>
        <taxon>Bacteria</taxon>
        <taxon>Pseudomonadati</taxon>
        <taxon>Pseudomonadota</taxon>
        <taxon>Alphaproteobacteria</taxon>
        <taxon>Hyphomicrobiales</taxon>
        <taxon>Bartonellaceae</taxon>
        <taxon>Limoniibacter</taxon>
    </lineage>
</organism>
<comment type="similarity">
    <text evidence="2">Belongs to the OmpP1/FadL family.</text>
</comment>
<dbReference type="Pfam" id="PF03349">
    <property type="entry name" value="Toluene_X"/>
    <property type="match status" value="1"/>
</dbReference>
<evidence type="ECO:0000256" key="1">
    <source>
        <dbReference type="ARBA" id="ARBA00004571"/>
    </source>
</evidence>
<comment type="subcellular location">
    <subcellularLocation>
        <location evidence="1">Cell outer membrane</location>
        <topology evidence="1">Multi-pass membrane protein</topology>
    </subcellularLocation>
</comment>
<evidence type="ECO:0000256" key="8">
    <source>
        <dbReference type="SAM" id="SignalP"/>
    </source>
</evidence>
<dbReference type="GO" id="GO:0009279">
    <property type="term" value="C:cell outer membrane"/>
    <property type="evidence" value="ECO:0007669"/>
    <property type="project" value="UniProtKB-SubCell"/>
</dbReference>
<evidence type="ECO:0000313" key="10">
    <source>
        <dbReference type="Proteomes" id="UP000641137"/>
    </source>
</evidence>
<evidence type="ECO:0000256" key="7">
    <source>
        <dbReference type="ARBA" id="ARBA00023237"/>
    </source>
</evidence>
<comment type="caution">
    <text evidence="9">The sequence shown here is derived from an EMBL/GenBank/DDBJ whole genome shotgun (WGS) entry which is preliminary data.</text>
</comment>
<dbReference type="Proteomes" id="UP000641137">
    <property type="component" value="Unassembled WGS sequence"/>
</dbReference>
<dbReference type="PANTHER" id="PTHR35093">
    <property type="entry name" value="OUTER MEMBRANE PROTEIN NMB0088-RELATED"/>
    <property type="match status" value="1"/>
</dbReference>
<evidence type="ECO:0000256" key="6">
    <source>
        <dbReference type="ARBA" id="ARBA00023136"/>
    </source>
</evidence>
<reference evidence="9" key="2">
    <citation type="submission" date="2020-09" db="EMBL/GenBank/DDBJ databases">
        <authorList>
            <person name="Sun Q."/>
            <person name="Kim S."/>
        </authorList>
    </citation>
    <scope>NUCLEOTIDE SEQUENCE</scope>
    <source>
        <strain evidence="9">KCTC 42097</strain>
    </source>
</reference>
<dbReference type="GO" id="GO:0015483">
    <property type="term" value="F:long-chain fatty acid transporting porin activity"/>
    <property type="evidence" value="ECO:0007669"/>
    <property type="project" value="TreeGrafter"/>
</dbReference>
<dbReference type="InterPro" id="IPR005017">
    <property type="entry name" value="OMPP1/FadL/TodX"/>
</dbReference>
<keyword evidence="6" id="KW-0472">Membrane</keyword>
<gene>
    <name evidence="9" type="ORF">GCM10010136_04500</name>
</gene>
<name>A0A8J3GGY6_9HYPH</name>
<evidence type="ECO:0000256" key="3">
    <source>
        <dbReference type="ARBA" id="ARBA00022452"/>
    </source>
</evidence>
<proteinExistence type="inferred from homology"/>
<evidence type="ECO:0000256" key="4">
    <source>
        <dbReference type="ARBA" id="ARBA00022692"/>
    </source>
</evidence>
<accession>A0A8J3GGY6</accession>
<protein>
    <submittedName>
        <fullName evidence="9">Long-chain fatty acid transporter</fullName>
    </submittedName>
</protein>
<reference evidence="9" key="1">
    <citation type="journal article" date="2014" name="Int. J. Syst. Evol. Microbiol.">
        <title>Complete genome sequence of Corynebacterium casei LMG S-19264T (=DSM 44701T), isolated from a smear-ripened cheese.</title>
        <authorList>
            <consortium name="US DOE Joint Genome Institute (JGI-PGF)"/>
            <person name="Walter F."/>
            <person name="Albersmeier A."/>
            <person name="Kalinowski J."/>
            <person name="Ruckert C."/>
        </authorList>
    </citation>
    <scope>NUCLEOTIDE SEQUENCE</scope>
    <source>
        <strain evidence="9">KCTC 42097</strain>
    </source>
</reference>
<dbReference type="AlphaFoldDB" id="A0A8J3GGY6"/>
<feature type="signal peptide" evidence="8">
    <location>
        <begin position="1"/>
        <end position="23"/>
    </location>
</feature>
<dbReference type="EMBL" id="BMZO01000001">
    <property type="protein sequence ID" value="GHC63035.1"/>
    <property type="molecule type" value="Genomic_DNA"/>
</dbReference>
<keyword evidence="7" id="KW-0998">Cell outer membrane</keyword>
<keyword evidence="4" id="KW-0812">Transmembrane</keyword>
<dbReference type="SUPFAM" id="SSF56935">
    <property type="entry name" value="Porins"/>
    <property type="match status" value="1"/>
</dbReference>
<sequence>MKKMVTIALAAGASAMAAGSATAGGFSRGTADTDILYEQGDVNARAGVTWVNPNRKFRTNSNPALVGTTYSKAYVIPSFAAKFGNDRIACAATYTEVYGAASDYDYATSPALVSPIRKNSETIGIDEYGATCAVFVPMERGRLAFLGGVFVEKLDYRLDGLLPTPLGSFPVKVSLSGSDVGWRAGVGYEIPEIALRAELMYRSATEHNPDGTITGAGILVGQPPAAVLPAFGVGDLPQSVELKLQSGIAPGWLAFGSIKWTDWSVNETLDLGFSGRTANNQYYWKDGWTVTAGVGHAFNEQVAGSVALRWDRGVSTGYDLYGDTYTLALGTSVKDSVGGELRAGVGISYQEGPVAHLHPAGSESMEDGWAYSGQLGYKFRW</sequence>
<evidence type="ECO:0000256" key="2">
    <source>
        <dbReference type="ARBA" id="ARBA00008163"/>
    </source>
</evidence>
<dbReference type="PANTHER" id="PTHR35093:SF8">
    <property type="entry name" value="OUTER MEMBRANE PROTEIN NMB0088-RELATED"/>
    <property type="match status" value="1"/>
</dbReference>
<evidence type="ECO:0000313" key="9">
    <source>
        <dbReference type="EMBL" id="GHC63035.1"/>
    </source>
</evidence>
<keyword evidence="3" id="KW-1134">Transmembrane beta strand</keyword>
<feature type="chain" id="PRO_5035157922" evidence="8">
    <location>
        <begin position="24"/>
        <end position="381"/>
    </location>
</feature>
<keyword evidence="10" id="KW-1185">Reference proteome</keyword>
<evidence type="ECO:0000256" key="5">
    <source>
        <dbReference type="ARBA" id="ARBA00022729"/>
    </source>
</evidence>